<feature type="transmembrane region" description="Helical" evidence="1">
    <location>
        <begin position="100"/>
        <end position="120"/>
    </location>
</feature>
<dbReference type="EMBL" id="VFOL01000001">
    <property type="protein sequence ID" value="TQL36080.1"/>
    <property type="molecule type" value="Genomic_DNA"/>
</dbReference>
<feature type="transmembrane region" description="Helical" evidence="1">
    <location>
        <begin position="151"/>
        <end position="175"/>
    </location>
</feature>
<evidence type="ECO:0000313" key="4">
    <source>
        <dbReference type="Proteomes" id="UP000315983"/>
    </source>
</evidence>
<sequence length="201" mass="20573">MSYPDPARRPAVVTAAAALLALMAVAAVMYAVASLFVLAGTVNVFRSAAAGTAASPDEVDAMVLLVSIWMVGGAVVSLLAGVLLAVLAGVVRTGRSGARVAIWVVAGLGVLAGCCGLTVLGGMRALPLPVAEEDRSAAELFARLSEAYPDWWIPLGVGLSVGQVLGYLVVAVLLASPPASNWFRRPTPSTHAPYPPPYAPR</sequence>
<evidence type="ECO:0000313" key="5">
    <source>
        <dbReference type="Proteomes" id="UP000677457"/>
    </source>
</evidence>
<keyword evidence="1" id="KW-0472">Membrane</keyword>
<dbReference type="EMBL" id="BOQM01000009">
    <property type="protein sequence ID" value="GIM83633.1"/>
    <property type="molecule type" value="Genomic_DNA"/>
</dbReference>
<dbReference type="AlphaFoldDB" id="A0A542XJU8"/>
<feature type="transmembrane region" description="Helical" evidence="1">
    <location>
        <begin position="12"/>
        <end position="42"/>
    </location>
</feature>
<evidence type="ECO:0000313" key="2">
    <source>
        <dbReference type="EMBL" id="GIM83633.1"/>
    </source>
</evidence>
<evidence type="ECO:0000256" key="1">
    <source>
        <dbReference type="SAM" id="Phobius"/>
    </source>
</evidence>
<accession>A0A542XJU8</accession>
<name>A0A542XJU8_SALAC</name>
<keyword evidence="1" id="KW-0812">Transmembrane</keyword>
<reference evidence="2 5" key="2">
    <citation type="submission" date="2021-03" db="EMBL/GenBank/DDBJ databases">
        <title>Whole genome shotgun sequence of Salinispora arenicola NBRC 105043.</title>
        <authorList>
            <person name="Komaki H."/>
            <person name="Tamura T."/>
        </authorList>
    </citation>
    <scope>NUCLEOTIDE SEQUENCE [LARGE SCALE GENOMIC DNA]</scope>
    <source>
        <strain evidence="2 5">NBRC 105043</strain>
    </source>
</reference>
<evidence type="ECO:0000313" key="3">
    <source>
        <dbReference type="EMBL" id="TQL36080.1"/>
    </source>
</evidence>
<reference evidence="3 4" key="1">
    <citation type="submission" date="2019-06" db="EMBL/GenBank/DDBJ databases">
        <title>Sequencing the genomes of 1000 actinobacteria strains.</title>
        <authorList>
            <person name="Klenk H.-P."/>
        </authorList>
    </citation>
    <scope>NUCLEOTIDE SEQUENCE [LARGE SCALE GENOMIC DNA]</scope>
    <source>
        <strain evidence="3 4">DSM 44819</strain>
    </source>
</reference>
<protein>
    <submittedName>
        <fullName evidence="3">Uncharacterized protein</fullName>
    </submittedName>
</protein>
<dbReference type="Proteomes" id="UP000677457">
    <property type="component" value="Unassembled WGS sequence"/>
</dbReference>
<proteinExistence type="predicted"/>
<keyword evidence="1" id="KW-1133">Transmembrane helix</keyword>
<comment type="caution">
    <text evidence="3">The sequence shown here is derived from an EMBL/GenBank/DDBJ whole genome shotgun (WGS) entry which is preliminary data.</text>
</comment>
<gene>
    <name evidence="3" type="ORF">FB564_1158</name>
    <name evidence="2" type="ORF">Sar04_13160</name>
</gene>
<dbReference type="GeneID" id="93770474"/>
<feature type="transmembrane region" description="Helical" evidence="1">
    <location>
        <begin position="62"/>
        <end position="88"/>
    </location>
</feature>
<keyword evidence="5" id="KW-1185">Reference proteome</keyword>
<dbReference type="RefSeq" id="WP_142116183.1">
    <property type="nucleotide sequence ID" value="NZ_BOQM01000009.1"/>
</dbReference>
<organism evidence="3 4">
    <name type="scientific">Salinispora arenicola</name>
    <dbReference type="NCBI Taxonomy" id="168697"/>
    <lineage>
        <taxon>Bacteria</taxon>
        <taxon>Bacillati</taxon>
        <taxon>Actinomycetota</taxon>
        <taxon>Actinomycetes</taxon>
        <taxon>Micromonosporales</taxon>
        <taxon>Micromonosporaceae</taxon>
        <taxon>Salinispora</taxon>
    </lineage>
</organism>
<dbReference type="Proteomes" id="UP000315983">
    <property type="component" value="Unassembled WGS sequence"/>
</dbReference>